<dbReference type="PROSITE" id="PS51257">
    <property type="entry name" value="PROKAR_LIPOPROTEIN"/>
    <property type="match status" value="1"/>
</dbReference>
<name>A0A0H4X0Y5_9BACT</name>
<dbReference type="AlphaFoldDB" id="A0A0H4X0Y5"/>
<evidence type="ECO:0008006" key="5">
    <source>
        <dbReference type="Google" id="ProtNLM"/>
    </source>
</evidence>
<evidence type="ECO:0000313" key="4">
    <source>
        <dbReference type="Proteomes" id="UP000009026"/>
    </source>
</evidence>
<feature type="region of interest" description="Disordered" evidence="1">
    <location>
        <begin position="30"/>
        <end position="57"/>
    </location>
</feature>
<dbReference type="STRING" id="1297742.A176_005691"/>
<evidence type="ECO:0000256" key="1">
    <source>
        <dbReference type="SAM" id="MobiDB-lite"/>
    </source>
</evidence>
<evidence type="ECO:0000256" key="2">
    <source>
        <dbReference type="SAM" id="SignalP"/>
    </source>
</evidence>
<dbReference type="Pfam" id="PF14064">
    <property type="entry name" value="HmuY"/>
    <property type="match status" value="1"/>
</dbReference>
<dbReference type="KEGG" id="mym:A176_005691"/>
<keyword evidence="2" id="KW-0732">Signal</keyword>
<dbReference type="Proteomes" id="UP000009026">
    <property type="component" value="Chromosome"/>
</dbReference>
<feature type="chain" id="PRO_5005213102" description="Lipoprotein" evidence="2">
    <location>
        <begin position="29"/>
        <end position="234"/>
    </location>
</feature>
<keyword evidence="4" id="KW-1185">Reference proteome</keyword>
<accession>A0A0H4X0Y5</accession>
<dbReference type="OrthoDB" id="5510929at2"/>
<feature type="compositionally biased region" description="Low complexity" evidence="1">
    <location>
        <begin position="34"/>
        <end position="50"/>
    </location>
</feature>
<sequence>MSRFASRSSFLGRAAAALLLAGSLSACGDDLSLPPDDTQNPDPNDPQNPDENAPVNGTHITHVSNGDGSYTTTVNATSSAEWIGLDLDNGTQVSKTTDAAWDVAFQRFNILSRGGVSGSGNVAVAVLTETDFAQVTQAPADGYVADAEDGPDRGEDPDSAFNVGDGWYVYDLSTHALSARRNVYVVRSDEGAYFKIAMQSYYDDAGTPGMLSFRWAKVPGPTSGGSAVAQPSAH</sequence>
<dbReference type="InterPro" id="IPR025921">
    <property type="entry name" value="HmuY"/>
</dbReference>
<feature type="signal peptide" evidence="2">
    <location>
        <begin position="1"/>
        <end position="28"/>
    </location>
</feature>
<dbReference type="RefSeq" id="WP_002635360.1">
    <property type="nucleotide sequence ID" value="NZ_CP012109.1"/>
</dbReference>
<dbReference type="eggNOG" id="ENOG503304P">
    <property type="taxonomic scope" value="Bacteria"/>
</dbReference>
<dbReference type="PATRIC" id="fig|1297742.4.peg.5789"/>
<organism evidence="3 4">
    <name type="scientific">Pseudomyxococcus hansupus</name>
    <dbReference type="NCBI Taxonomy" id="1297742"/>
    <lineage>
        <taxon>Bacteria</taxon>
        <taxon>Pseudomonadati</taxon>
        <taxon>Myxococcota</taxon>
        <taxon>Myxococcia</taxon>
        <taxon>Myxococcales</taxon>
        <taxon>Cystobacterineae</taxon>
        <taxon>Myxococcaceae</taxon>
        <taxon>Pseudomyxococcus</taxon>
    </lineage>
</organism>
<dbReference type="CDD" id="cd12105">
    <property type="entry name" value="HmuY"/>
    <property type="match status" value="1"/>
</dbReference>
<reference evidence="3 4" key="1">
    <citation type="journal article" date="2016" name="PLoS ONE">
        <title>Complete Genome Sequence and Comparative Genomics of a Novel Myxobacterium Myxococcus hansupus.</title>
        <authorList>
            <person name="Sharma G."/>
            <person name="Narwani T."/>
            <person name="Subramanian S."/>
        </authorList>
    </citation>
    <scope>NUCLEOTIDE SEQUENCE [LARGE SCALE GENOMIC DNA]</scope>
    <source>
        <strain evidence="4">mixupus</strain>
    </source>
</reference>
<protein>
    <recommendedName>
        <fullName evidence="5">Lipoprotein</fullName>
    </recommendedName>
</protein>
<gene>
    <name evidence="3" type="ORF">A176_005691</name>
</gene>
<evidence type="ECO:0000313" key="3">
    <source>
        <dbReference type="EMBL" id="AKQ68779.1"/>
    </source>
</evidence>
<proteinExistence type="predicted"/>
<dbReference type="EMBL" id="CP012109">
    <property type="protein sequence ID" value="AKQ68779.1"/>
    <property type="molecule type" value="Genomic_DNA"/>
</dbReference>